<dbReference type="RefSeq" id="WP_216714138.1">
    <property type="nucleotide sequence ID" value="NZ_JACVEL010000005.1"/>
</dbReference>
<dbReference type="Proteomes" id="UP000652681">
    <property type="component" value="Unassembled WGS sequence"/>
</dbReference>
<protein>
    <recommendedName>
        <fullName evidence="5">Outer membrane protein beta-barrel domain-containing protein</fullName>
    </recommendedName>
</protein>
<keyword evidence="2" id="KW-1133">Transmembrane helix</keyword>
<dbReference type="AlphaFoldDB" id="A0A8J6P6B8"/>
<feature type="region of interest" description="Disordered" evidence="1">
    <location>
        <begin position="86"/>
        <end position="112"/>
    </location>
</feature>
<comment type="caution">
    <text evidence="3">The sequence shown here is derived from an EMBL/GenBank/DDBJ whole genome shotgun (WGS) entry which is preliminary data.</text>
</comment>
<evidence type="ECO:0000313" key="4">
    <source>
        <dbReference type="Proteomes" id="UP000652681"/>
    </source>
</evidence>
<dbReference type="EMBL" id="JACVEL010000005">
    <property type="protein sequence ID" value="MBC9812694.1"/>
    <property type="molecule type" value="Genomic_DNA"/>
</dbReference>
<organism evidence="3 4">
    <name type="scientific">Taishania pollutisoli</name>
    <dbReference type="NCBI Taxonomy" id="2766479"/>
    <lineage>
        <taxon>Bacteria</taxon>
        <taxon>Pseudomonadati</taxon>
        <taxon>Bacteroidota</taxon>
        <taxon>Flavobacteriia</taxon>
        <taxon>Flavobacteriales</taxon>
        <taxon>Crocinitomicaceae</taxon>
        <taxon>Taishania</taxon>
    </lineage>
</organism>
<evidence type="ECO:0000256" key="1">
    <source>
        <dbReference type="SAM" id="MobiDB-lite"/>
    </source>
</evidence>
<accession>A0A8J6P6B8</accession>
<name>A0A8J6P6B8_9FLAO</name>
<keyword evidence="2" id="KW-0472">Membrane</keyword>
<evidence type="ECO:0000313" key="3">
    <source>
        <dbReference type="EMBL" id="MBC9812694.1"/>
    </source>
</evidence>
<proteinExistence type="predicted"/>
<sequence length="436" mass="48783">MGWTDEEIDNLYKKASDQQTVGYNDAYWKEMEAMLNAEKPARKRFAWWFFGSALLMVMIALSYYYTTTNGTMTSPAKTRVAQTNNVSAGTSETTTGEAQNVSGNPISENNPVVSGTFIPSGEQYQMKTTETIPMAVSGKTHAFVEKQYETTVREENTTNSTTGILPATTNHHVNESATFVQEKQLMTGEPTGQIEEAVSSGNVAEMKEENPEITPSVEETTTRAVDVDELLLKKKTGFYVAADAGAGTSYLRQPTNLYIQWGVKAGVDYTIRNHFRLGGGLGFRQQMLNDLTVSRSREYYSLGLISVNQSIAYDRLQFVDLNIHAHYVFRKFAVGLEISPSYLISARAKMSQTQEENGKVVEGSMTQTTEKQYVRSDNFNTFGLDAGLSFQYQFKHQMLLELGIGARVNKLLMNTNFNGEHNQLPLRLELGFVKRF</sequence>
<evidence type="ECO:0008006" key="5">
    <source>
        <dbReference type="Google" id="ProtNLM"/>
    </source>
</evidence>
<evidence type="ECO:0000256" key="2">
    <source>
        <dbReference type="SAM" id="Phobius"/>
    </source>
</evidence>
<gene>
    <name evidence="3" type="ORF">H9Y05_09450</name>
</gene>
<reference evidence="3" key="1">
    <citation type="submission" date="2020-09" db="EMBL/GenBank/DDBJ databases">
        <title>Taishania pollutisoli gen. nov., sp. nov., Isolated from Tetrabromobisphenol A-Contaminated Soil.</title>
        <authorList>
            <person name="Chen Q."/>
        </authorList>
    </citation>
    <scope>NUCLEOTIDE SEQUENCE</scope>
    <source>
        <strain evidence="3">CZZ-1</strain>
    </source>
</reference>
<keyword evidence="2" id="KW-0812">Transmembrane</keyword>
<keyword evidence="4" id="KW-1185">Reference proteome</keyword>
<feature type="transmembrane region" description="Helical" evidence="2">
    <location>
        <begin position="45"/>
        <end position="65"/>
    </location>
</feature>